<dbReference type="PROSITE" id="PS50851">
    <property type="entry name" value="CHEW"/>
    <property type="match status" value="1"/>
</dbReference>
<evidence type="ECO:0000256" key="3">
    <source>
        <dbReference type="ARBA" id="ARBA00022490"/>
    </source>
</evidence>
<sequence>MAEHVPFPLAEPGPRAGATAVAIDDCWRRIGVLGDGSCPLLATHIHCRNCPTYSRAALTLLDNLPTGEVSLPATDAYRADAAGRGPSLACLVFRIGDEWLALPAAVLAEVTAPCPVHSLPHRRHAAVLGLASVRGNLLVCISLARLLGQDPAAGATATAAGKAGTGHGARLLVLGQGRNAIALPVDEVTGVERVAESALQPLPTTLSRASARYTRALLQSGGRSVGLLDPALLQQALTRSLA</sequence>
<dbReference type="Gene3D" id="2.30.30.40">
    <property type="entry name" value="SH3 Domains"/>
    <property type="match status" value="1"/>
</dbReference>
<dbReference type="InterPro" id="IPR039315">
    <property type="entry name" value="CheW"/>
</dbReference>
<comment type="subcellular location">
    <subcellularLocation>
        <location evidence="1">Cytoplasm</location>
    </subcellularLocation>
</comment>
<evidence type="ECO:0000259" key="4">
    <source>
        <dbReference type="PROSITE" id="PS50851"/>
    </source>
</evidence>
<dbReference type="Proteomes" id="UP001216674">
    <property type="component" value="Unassembled WGS sequence"/>
</dbReference>
<dbReference type="SMART" id="SM00260">
    <property type="entry name" value="CheW"/>
    <property type="match status" value="1"/>
</dbReference>
<dbReference type="Gene3D" id="2.40.50.180">
    <property type="entry name" value="CheA-289, Domain 4"/>
    <property type="match status" value="1"/>
</dbReference>
<dbReference type="SUPFAM" id="SSF50341">
    <property type="entry name" value="CheW-like"/>
    <property type="match status" value="1"/>
</dbReference>
<dbReference type="PANTHER" id="PTHR22617">
    <property type="entry name" value="CHEMOTAXIS SENSOR HISTIDINE KINASE-RELATED"/>
    <property type="match status" value="1"/>
</dbReference>
<evidence type="ECO:0000313" key="5">
    <source>
        <dbReference type="EMBL" id="MDF3837473.1"/>
    </source>
</evidence>
<dbReference type="RefSeq" id="WP_276267669.1">
    <property type="nucleotide sequence ID" value="NZ_JARJLM010000512.1"/>
</dbReference>
<keyword evidence="3" id="KW-0963">Cytoplasm</keyword>
<evidence type="ECO:0000256" key="1">
    <source>
        <dbReference type="ARBA" id="ARBA00004496"/>
    </source>
</evidence>
<gene>
    <name evidence="5" type="ORF">P3W85_31660</name>
</gene>
<comment type="caution">
    <text evidence="5">The sequence shown here is derived from an EMBL/GenBank/DDBJ whole genome shotgun (WGS) entry which is preliminary data.</text>
</comment>
<organism evidence="5 6">
    <name type="scientific">Cupriavidus basilensis</name>
    <dbReference type="NCBI Taxonomy" id="68895"/>
    <lineage>
        <taxon>Bacteria</taxon>
        <taxon>Pseudomonadati</taxon>
        <taxon>Pseudomonadota</taxon>
        <taxon>Betaproteobacteria</taxon>
        <taxon>Burkholderiales</taxon>
        <taxon>Burkholderiaceae</taxon>
        <taxon>Cupriavidus</taxon>
    </lineage>
</organism>
<dbReference type="PANTHER" id="PTHR22617:SF45">
    <property type="entry name" value="CHEMOTAXIS PROTEIN CHEW"/>
    <property type="match status" value="1"/>
</dbReference>
<proteinExistence type="predicted"/>
<dbReference type="InterPro" id="IPR002545">
    <property type="entry name" value="CheW-lke_dom"/>
</dbReference>
<dbReference type="EMBL" id="JARJLM010000512">
    <property type="protein sequence ID" value="MDF3837473.1"/>
    <property type="molecule type" value="Genomic_DNA"/>
</dbReference>
<reference evidence="5 6" key="1">
    <citation type="submission" date="2023-03" db="EMBL/GenBank/DDBJ databases">
        <title>Draft assemblies of triclosan tolerant bacteria isolated from returned activated sludge.</title>
        <authorList>
            <person name="Van Hamelsveld S."/>
        </authorList>
    </citation>
    <scope>NUCLEOTIDE SEQUENCE [LARGE SCALE GENOMIC DNA]</scope>
    <source>
        <strain evidence="5 6">GW210010_S58</strain>
    </source>
</reference>
<feature type="domain" description="CheW-like" evidence="4">
    <location>
        <begin position="87"/>
        <end position="239"/>
    </location>
</feature>
<accession>A0ABT6AXV7</accession>
<evidence type="ECO:0000313" key="6">
    <source>
        <dbReference type="Proteomes" id="UP001216674"/>
    </source>
</evidence>
<keyword evidence="6" id="KW-1185">Reference proteome</keyword>
<name>A0ABT6AXV7_9BURK</name>
<dbReference type="InterPro" id="IPR036061">
    <property type="entry name" value="CheW-like_dom_sf"/>
</dbReference>
<protein>
    <recommendedName>
        <fullName evidence="2">Chemotaxis protein CheW</fullName>
    </recommendedName>
</protein>
<evidence type="ECO:0000256" key="2">
    <source>
        <dbReference type="ARBA" id="ARBA00021483"/>
    </source>
</evidence>
<dbReference type="Pfam" id="PF01584">
    <property type="entry name" value="CheW"/>
    <property type="match status" value="1"/>
</dbReference>